<feature type="compositionally biased region" description="Basic and acidic residues" evidence="1">
    <location>
        <begin position="36"/>
        <end position="54"/>
    </location>
</feature>
<gene>
    <name evidence="2" type="ORF">EUGRSUZ_G00546</name>
</gene>
<dbReference type="EMBL" id="KK198759">
    <property type="protein sequence ID" value="KCW62946.1"/>
    <property type="molecule type" value="Genomic_DNA"/>
</dbReference>
<protein>
    <submittedName>
        <fullName evidence="2">Uncharacterized protein</fullName>
    </submittedName>
</protein>
<reference evidence="2" key="1">
    <citation type="submission" date="2013-07" db="EMBL/GenBank/DDBJ databases">
        <title>The genome of Eucalyptus grandis.</title>
        <authorList>
            <person name="Schmutz J."/>
            <person name="Hayes R."/>
            <person name="Myburg A."/>
            <person name="Tuskan G."/>
            <person name="Grattapaglia D."/>
            <person name="Rokhsar D.S."/>
        </authorList>
    </citation>
    <scope>NUCLEOTIDE SEQUENCE</scope>
    <source>
        <tissue evidence="2">Leaf extractions</tissue>
    </source>
</reference>
<sequence length="88" mass="10040">MSERGARSWRLSCAVAESRSGRRHCRRALTADSEAEIVRFGDGPKERESRERVSECPPQRESQRAREGLNDRESREISSNLVSLSDHL</sequence>
<organism evidence="2">
    <name type="scientific">Eucalyptus grandis</name>
    <name type="common">Flooded gum</name>
    <dbReference type="NCBI Taxonomy" id="71139"/>
    <lineage>
        <taxon>Eukaryota</taxon>
        <taxon>Viridiplantae</taxon>
        <taxon>Streptophyta</taxon>
        <taxon>Embryophyta</taxon>
        <taxon>Tracheophyta</taxon>
        <taxon>Spermatophyta</taxon>
        <taxon>Magnoliopsida</taxon>
        <taxon>eudicotyledons</taxon>
        <taxon>Gunneridae</taxon>
        <taxon>Pentapetalae</taxon>
        <taxon>rosids</taxon>
        <taxon>malvids</taxon>
        <taxon>Myrtales</taxon>
        <taxon>Myrtaceae</taxon>
        <taxon>Myrtoideae</taxon>
        <taxon>Eucalypteae</taxon>
        <taxon>Eucalyptus</taxon>
    </lineage>
</organism>
<dbReference type="InParanoid" id="A0A059BAR8"/>
<evidence type="ECO:0000313" key="2">
    <source>
        <dbReference type="EMBL" id="KCW62946.1"/>
    </source>
</evidence>
<name>A0A059BAR8_EUCGR</name>
<proteinExistence type="predicted"/>
<dbReference type="AlphaFoldDB" id="A0A059BAR8"/>
<accession>A0A059BAR8</accession>
<feature type="compositionally biased region" description="Polar residues" evidence="1">
    <location>
        <begin position="77"/>
        <end position="88"/>
    </location>
</feature>
<feature type="region of interest" description="Disordered" evidence="1">
    <location>
        <begin position="36"/>
        <end position="88"/>
    </location>
</feature>
<dbReference type="Gramene" id="KCW62946">
    <property type="protein sequence ID" value="KCW62946"/>
    <property type="gene ID" value="EUGRSUZ_G00546"/>
</dbReference>
<evidence type="ECO:0000256" key="1">
    <source>
        <dbReference type="SAM" id="MobiDB-lite"/>
    </source>
</evidence>
<feature type="compositionally biased region" description="Basic and acidic residues" evidence="1">
    <location>
        <begin position="61"/>
        <end position="76"/>
    </location>
</feature>